<comment type="catalytic activity">
    <reaction evidence="12">
        <text>2 [molybdopterin-synthase sulfur-carrier protein]-C-terminal-Gly-aminoethanethioate + cyclic pyranopterin phosphate + H2O = molybdopterin + 2 [molybdopterin-synthase sulfur-carrier protein]-C-terminal Gly-Gly + 2 H(+)</text>
        <dbReference type="Rhea" id="RHEA:26333"/>
        <dbReference type="Rhea" id="RHEA-COMP:12202"/>
        <dbReference type="Rhea" id="RHEA-COMP:19907"/>
        <dbReference type="ChEBI" id="CHEBI:15377"/>
        <dbReference type="ChEBI" id="CHEBI:15378"/>
        <dbReference type="ChEBI" id="CHEBI:58698"/>
        <dbReference type="ChEBI" id="CHEBI:59648"/>
        <dbReference type="ChEBI" id="CHEBI:90778"/>
        <dbReference type="ChEBI" id="CHEBI:232372"/>
        <dbReference type="EC" id="2.8.1.12"/>
    </reaction>
</comment>
<dbReference type="EMBL" id="JAROCY010000016">
    <property type="protein sequence ID" value="MDF8334701.1"/>
    <property type="molecule type" value="Genomic_DNA"/>
</dbReference>
<gene>
    <name evidence="13" type="ORF">POM99_15940</name>
</gene>
<evidence type="ECO:0000256" key="7">
    <source>
        <dbReference type="ARBA" id="ARBA00026066"/>
    </source>
</evidence>
<protein>
    <recommendedName>
        <fullName evidence="4">Molybdopterin synthase catalytic subunit</fullName>
        <ecNumber evidence="3">2.8.1.12</ecNumber>
    </recommendedName>
    <alternativeName>
        <fullName evidence="10">MPT synthase subunit 2</fullName>
    </alternativeName>
    <alternativeName>
        <fullName evidence="8">Molybdenum cofactor biosynthesis protein E</fullName>
    </alternativeName>
    <alternativeName>
        <fullName evidence="9">Molybdopterin-converting factor large subunit</fullName>
    </alternativeName>
    <alternativeName>
        <fullName evidence="11">Molybdopterin-converting factor subunit 2</fullName>
    </alternativeName>
</protein>
<dbReference type="CDD" id="cd00756">
    <property type="entry name" value="MoaE"/>
    <property type="match status" value="1"/>
</dbReference>
<evidence type="ECO:0000256" key="8">
    <source>
        <dbReference type="ARBA" id="ARBA00029745"/>
    </source>
</evidence>
<evidence type="ECO:0000256" key="2">
    <source>
        <dbReference type="ARBA" id="ARBA00005426"/>
    </source>
</evidence>
<evidence type="ECO:0000256" key="3">
    <source>
        <dbReference type="ARBA" id="ARBA00011950"/>
    </source>
</evidence>
<sequence length="156" mass="16805">MTSAVELAEAAFDPAALLARFTDDLDGEGGVVSFTGYARGAAKDGGAVQALVLESYRGVTLASMRAIAADAHARFAITRSLVVHRAGRILPGEAIVFVATASAHRRAAFEAADYLMDRLKTEAVFWKREEGPDGHRWIEPTEADQADLSRWTAKQD</sequence>
<comment type="caution">
    <text evidence="13">The sequence shown here is derived from an EMBL/GenBank/DDBJ whole genome shotgun (WGS) entry which is preliminary data.</text>
</comment>
<comment type="subunit">
    <text evidence="7">Heterotetramer of 2 MoaD subunits and 2 MoaE subunits. Also stable as homodimer. The enzyme changes between these two forms during catalysis.</text>
</comment>
<keyword evidence="14" id="KW-1185">Reference proteome</keyword>
<reference evidence="13 14" key="1">
    <citation type="submission" date="2023-03" db="EMBL/GenBank/DDBJ databases">
        <title>Novosphingobium cyanobacteriorum sp. nov., isolated from a eutrophic reservoir during the Microcystis bloom period.</title>
        <authorList>
            <person name="Kang M."/>
            <person name="Le V."/>
            <person name="Ko S.-R."/>
            <person name="Lee S.-A."/>
            <person name="Ahn C.-Y."/>
        </authorList>
    </citation>
    <scope>NUCLEOTIDE SEQUENCE [LARGE SCALE GENOMIC DNA]</scope>
    <source>
        <strain evidence="13 14">HBC54</strain>
    </source>
</reference>
<evidence type="ECO:0000256" key="9">
    <source>
        <dbReference type="ARBA" id="ARBA00030407"/>
    </source>
</evidence>
<evidence type="ECO:0000313" key="13">
    <source>
        <dbReference type="EMBL" id="MDF8334701.1"/>
    </source>
</evidence>
<dbReference type="EC" id="2.8.1.12" evidence="3"/>
<evidence type="ECO:0000256" key="4">
    <source>
        <dbReference type="ARBA" id="ARBA00013858"/>
    </source>
</evidence>
<dbReference type="PANTHER" id="PTHR23404">
    <property type="entry name" value="MOLYBDOPTERIN SYNTHASE RELATED"/>
    <property type="match status" value="1"/>
</dbReference>
<comment type="pathway">
    <text evidence="1">Cofactor biosynthesis; molybdopterin biosynthesis.</text>
</comment>
<dbReference type="RefSeq" id="WP_277279477.1">
    <property type="nucleotide sequence ID" value="NZ_JAROCY010000016.1"/>
</dbReference>
<organism evidence="13 14">
    <name type="scientific">Novosphingobium cyanobacteriorum</name>
    <dbReference type="NCBI Taxonomy" id="3024215"/>
    <lineage>
        <taxon>Bacteria</taxon>
        <taxon>Pseudomonadati</taxon>
        <taxon>Pseudomonadota</taxon>
        <taxon>Alphaproteobacteria</taxon>
        <taxon>Sphingomonadales</taxon>
        <taxon>Sphingomonadaceae</taxon>
        <taxon>Novosphingobium</taxon>
    </lineage>
</organism>
<proteinExistence type="inferred from homology"/>
<keyword evidence="5" id="KW-0501">Molybdenum cofactor biosynthesis</keyword>
<dbReference type="InterPro" id="IPR003448">
    <property type="entry name" value="Mopterin_biosynth_MoaE"/>
</dbReference>
<dbReference type="SUPFAM" id="SSF54690">
    <property type="entry name" value="Molybdopterin synthase subunit MoaE"/>
    <property type="match status" value="1"/>
</dbReference>
<dbReference type="Gene3D" id="3.90.1170.40">
    <property type="entry name" value="Molybdopterin biosynthesis MoaE subunit"/>
    <property type="match status" value="1"/>
</dbReference>
<comment type="function">
    <text evidence="6">Converts molybdopterin precursor Z into molybdopterin. This requires the incorporation of two sulfur atoms into precursor Z to generate a dithiolene group. The sulfur is provided by MoaD.</text>
</comment>
<evidence type="ECO:0000256" key="12">
    <source>
        <dbReference type="ARBA" id="ARBA00049878"/>
    </source>
</evidence>
<dbReference type="Pfam" id="PF02391">
    <property type="entry name" value="MoaE"/>
    <property type="match status" value="1"/>
</dbReference>
<evidence type="ECO:0000256" key="11">
    <source>
        <dbReference type="ARBA" id="ARBA00032474"/>
    </source>
</evidence>
<dbReference type="Proteomes" id="UP001222770">
    <property type="component" value="Unassembled WGS sequence"/>
</dbReference>
<evidence type="ECO:0000256" key="5">
    <source>
        <dbReference type="ARBA" id="ARBA00023150"/>
    </source>
</evidence>
<evidence type="ECO:0000256" key="10">
    <source>
        <dbReference type="ARBA" id="ARBA00030781"/>
    </source>
</evidence>
<accession>A0ABT6CLB1</accession>
<evidence type="ECO:0000256" key="1">
    <source>
        <dbReference type="ARBA" id="ARBA00005046"/>
    </source>
</evidence>
<dbReference type="InterPro" id="IPR036563">
    <property type="entry name" value="MoaE_sf"/>
</dbReference>
<evidence type="ECO:0000313" key="14">
    <source>
        <dbReference type="Proteomes" id="UP001222770"/>
    </source>
</evidence>
<name>A0ABT6CLB1_9SPHN</name>
<comment type="similarity">
    <text evidence="2">Belongs to the MoaE family.</text>
</comment>
<evidence type="ECO:0000256" key="6">
    <source>
        <dbReference type="ARBA" id="ARBA00025448"/>
    </source>
</evidence>